<evidence type="ECO:0000313" key="1">
    <source>
        <dbReference type="EMBL" id="RWS29809.1"/>
    </source>
</evidence>
<dbReference type="GO" id="GO:0005730">
    <property type="term" value="C:nucleolus"/>
    <property type="evidence" value="ECO:0007669"/>
    <property type="project" value="TreeGrafter"/>
</dbReference>
<dbReference type="EMBL" id="NCKV01000762">
    <property type="protein sequence ID" value="RWS29809.1"/>
    <property type="molecule type" value="Genomic_DNA"/>
</dbReference>
<dbReference type="VEuPathDB" id="VectorBase:LDEU002233"/>
<accession>A0A443SQL3</accession>
<dbReference type="OrthoDB" id="431817at2759"/>
<proteinExistence type="predicted"/>
<protein>
    <submittedName>
        <fullName evidence="1">Zinc finger CCHC domain-containing protein 4-like isoform X2</fullName>
    </submittedName>
</protein>
<dbReference type="STRING" id="299467.A0A443SQL3"/>
<gene>
    <name evidence="1" type="ORF">B4U80_01208</name>
</gene>
<dbReference type="PANTHER" id="PTHR13493:SF3">
    <property type="entry name" value="RRNA N6-ADENOSINE-METHYLTRANSFERASE ZCCHC4"/>
    <property type="match status" value="1"/>
</dbReference>
<reference evidence="1 2" key="1">
    <citation type="journal article" date="2018" name="Gigascience">
        <title>Genomes of trombidid mites reveal novel predicted allergens and laterally-transferred genes associated with secondary metabolism.</title>
        <authorList>
            <person name="Dong X."/>
            <person name="Chaisiri K."/>
            <person name="Xia D."/>
            <person name="Armstrong S.D."/>
            <person name="Fang Y."/>
            <person name="Donnelly M.J."/>
            <person name="Kadowaki T."/>
            <person name="McGarry J.W."/>
            <person name="Darby A.C."/>
            <person name="Makepeace B.L."/>
        </authorList>
    </citation>
    <scope>NUCLEOTIDE SEQUENCE [LARGE SCALE GENOMIC DNA]</scope>
    <source>
        <strain evidence="1">UoL-UT</strain>
    </source>
</reference>
<sequence length="158" mass="18605">MKFDISMETIKNHPYCEHGPALLFTNLEGKKQKQFFRCAAFRDNKVCKINPKNLKPKVHFDDRKKLRQKLKEFVCLPVKERVFCEDCSSFFSLQNNESHAKHKLKIGVTKKFLRRPSKLLKPLQANSSEAQYFFSETTLNFVCKTITNLKFKNKEKVL</sequence>
<dbReference type="GO" id="GO:0005737">
    <property type="term" value="C:cytoplasm"/>
    <property type="evidence" value="ECO:0007669"/>
    <property type="project" value="TreeGrafter"/>
</dbReference>
<evidence type="ECO:0000313" key="2">
    <source>
        <dbReference type="Proteomes" id="UP000288716"/>
    </source>
</evidence>
<organism evidence="1 2">
    <name type="scientific">Leptotrombidium deliense</name>
    <dbReference type="NCBI Taxonomy" id="299467"/>
    <lineage>
        <taxon>Eukaryota</taxon>
        <taxon>Metazoa</taxon>
        <taxon>Ecdysozoa</taxon>
        <taxon>Arthropoda</taxon>
        <taxon>Chelicerata</taxon>
        <taxon>Arachnida</taxon>
        <taxon>Acari</taxon>
        <taxon>Acariformes</taxon>
        <taxon>Trombidiformes</taxon>
        <taxon>Prostigmata</taxon>
        <taxon>Anystina</taxon>
        <taxon>Parasitengona</taxon>
        <taxon>Trombiculoidea</taxon>
        <taxon>Trombiculidae</taxon>
        <taxon>Leptotrombidium</taxon>
    </lineage>
</organism>
<dbReference type="Proteomes" id="UP000288716">
    <property type="component" value="Unassembled WGS sequence"/>
</dbReference>
<keyword evidence="2" id="KW-1185">Reference proteome</keyword>
<comment type="caution">
    <text evidence="1">The sequence shown here is derived from an EMBL/GenBank/DDBJ whole genome shotgun (WGS) entry which is preliminary data.</text>
</comment>
<dbReference type="AlphaFoldDB" id="A0A443SQL3"/>
<dbReference type="GO" id="GO:0008988">
    <property type="term" value="F:rRNA (adenine-N6-)-methyltransferase activity"/>
    <property type="evidence" value="ECO:0007669"/>
    <property type="project" value="InterPro"/>
</dbReference>
<name>A0A443SQL3_9ACAR</name>
<dbReference type="PANTHER" id="PTHR13493">
    <property type="entry name" value="ZINC FINGER CCHC DOMAIN-CONTAINING"/>
    <property type="match status" value="1"/>
</dbReference>
<dbReference type="InterPro" id="IPR039846">
    <property type="entry name" value="ZCCHC4"/>
</dbReference>